<dbReference type="Proteomes" id="UP001479436">
    <property type="component" value="Unassembled WGS sequence"/>
</dbReference>
<dbReference type="InterPro" id="IPR004046">
    <property type="entry name" value="GST_C"/>
</dbReference>
<feature type="domain" description="GST N-terminal" evidence="1">
    <location>
        <begin position="11"/>
        <end position="95"/>
    </location>
</feature>
<accession>A0ABR2WVH8</accession>
<keyword evidence="4" id="KW-1185">Reference proteome</keyword>
<dbReference type="InterPro" id="IPR004045">
    <property type="entry name" value="Glutathione_S-Trfase_N"/>
</dbReference>
<comment type="caution">
    <text evidence="3">The sequence shown here is derived from an EMBL/GenBank/DDBJ whole genome shotgun (WGS) entry which is preliminary data.</text>
</comment>
<evidence type="ECO:0000313" key="3">
    <source>
        <dbReference type="EMBL" id="KAK9765489.1"/>
    </source>
</evidence>
<dbReference type="Gene3D" id="3.40.30.10">
    <property type="entry name" value="Glutaredoxin"/>
    <property type="match status" value="1"/>
</dbReference>
<evidence type="ECO:0000259" key="1">
    <source>
        <dbReference type="PROSITE" id="PS50404"/>
    </source>
</evidence>
<feature type="domain" description="GST C-terminal" evidence="2">
    <location>
        <begin position="98"/>
        <end position="208"/>
    </location>
</feature>
<evidence type="ECO:0008006" key="5">
    <source>
        <dbReference type="Google" id="ProtNLM"/>
    </source>
</evidence>
<dbReference type="SFLD" id="SFLDS00019">
    <property type="entry name" value="Glutathione_Transferase_(cytos"/>
    <property type="match status" value="1"/>
</dbReference>
<proteinExistence type="predicted"/>
<gene>
    <name evidence="3" type="ORF">K7432_006142</name>
</gene>
<dbReference type="CDD" id="cd03039">
    <property type="entry name" value="GST_N_Sigma_like"/>
    <property type="match status" value="1"/>
</dbReference>
<name>A0ABR2WVH8_9FUNG</name>
<dbReference type="InterPro" id="IPR010987">
    <property type="entry name" value="Glutathione-S-Trfase_C-like"/>
</dbReference>
<protein>
    <recommendedName>
        <fullName evidence="5">Glutathione S-transferase</fullName>
    </recommendedName>
</protein>
<reference evidence="3 4" key="1">
    <citation type="submission" date="2023-04" db="EMBL/GenBank/DDBJ databases">
        <title>Genome of Basidiobolus ranarum AG-B5.</title>
        <authorList>
            <person name="Stajich J.E."/>
            <person name="Carter-House D."/>
            <person name="Gryganskyi A."/>
        </authorList>
    </citation>
    <scope>NUCLEOTIDE SEQUENCE [LARGE SCALE GENOMIC DNA]</scope>
    <source>
        <strain evidence="3 4">AG-B5</strain>
    </source>
</reference>
<dbReference type="Pfam" id="PF14497">
    <property type="entry name" value="GST_C_3"/>
    <property type="match status" value="1"/>
</dbReference>
<dbReference type="InterPro" id="IPR050213">
    <property type="entry name" value="GST_superfamily"/>
</dbReference>
<dbReference type="PANTHER" id="PTHR11571">
    <property type="entry name" value="GLUTATHIONE S-TRANSFERASE"/>
    <property type="match status" value="1"/>
</dbReference>
<dbReference type="Gene3D" id="1.20.1050.10">
    <property type="match status" value="1"/>
</dbReference>
<dbReference type="InterPro" id="IPR036282">
    <property type="entry name" value="Glutathione-S-Trfase_C_sf"/>
</dbReference>
<dbReference type="CDD" id="cd03192">
    <property type="entry name" value="GST_C_Sigma_like"/>
    <property type="match status" value="1"/>
</dbReference>
<dbReference type="PROSITE" id="PS50404">
    <property type="entry name" value="GST_NTER"/>
    <property type="match status" value="1"/>
</dbReference>
<dbReference type="InterPro" id="IPR040079">
    <property type="entry name" value="Glutathione_S-Trfase"/>
</dbReference>
<sequence>MSSKSPLGSTPKLIYFELGAKGRGENIRVLLQDAGIQYEEERIPYDDQWPALSKQLKATEKNPVGSLPILELNGENYFGTVPLLRYIAGKLGTHKGRTLEEDLFIDSVSDFVVDWRASWAAGLQSPKDRAQHVENELPGYLDIVEKLLGKHEGPFALNDNFTYADIMIYQIVHDEEILGKLERYPHLKQLQEAVEARPRLVQYFAKRE</sequence>
<dbReference type="SUPFAM" id="SSF47616">
    <property type="entry name" value="GST C-terminal domain-like"/>
    <property type="match status" value="1"/>
</dbReference>
<dbReference type="InterPro" id="IPR036249">
    <property type="entry name" value="Thioredoxin-like_sf"/>
</dbReference>
<evidence type="ECO:0000259" key="2">
    <source>
        <dbReference type="PROSITE" id="PS50405"/>
    </source>
</evidence>
<dbReference type="SUPFAM" id="SSF52833">
    <property type="entry name" value="Thioredoxin-like"/>
    <property type="match status" value="1"/>
</dbReference>
<dbReference type="EMBL" id="JASJQH010000263">
    <property type="protein sequence ID" value="KAK9765489.1"/>
    <property type="molecule type" value="Genomic_DNA"/>
</dbReference>
<evidence type="ECO:0000313" key="4">
    <source>
        <dbReference type="Proteomes" id="UP001479436"/>
    </source>
</evidence>
<dbReference type="PANTHER" id="PTHR11571:SF150">
    <property type="entry name" value="GLUTATHIONE S-TRANSFERASE"/>
    <property type="match status" value="1"/>
</dbReference>
<organism evidence="3 4">
    <name type="scientific">Basidiobolus ranarum</name>
    <dbReference type="NCBI Taxonomy" id="34480"/>
    <lineage>
        <taxon>Eukaryota</taxon>
        <taxon>Fungi</taxon>
        <taxon>Fungi incertae sedis</taxon>
        <taxon>Zoopagomycota</taxon>
        <taxon>Entomophthoromycotina</taxon>
        <taxon>Basidiobolomycetes</taxon>
        <taxon>Basidiobolales</taxon>
        <taxon>Basidiobolaceae</taxon>
        <taxon>Basidiobolus</taxon>
    </lineage>
</organism>
<dbReference type="PROSITE" id="PS50405">
    <property type="entry name" value="GST_CTER"/>
    <property type="match status" value="1"/>
</dbReference>